<feature type="transmembrane region" description="Helical" evidence="1">
    <location>
        <begin position="53"/>
        <end position="70"/>
    </location>
</feature>
<proteinExistence type="predicted"/>
<dbReference type="RefSeq" id="WP_181583216.1">
    <property type="nucleotide sequence ID" value="NZ_CP059399.1"/>
</dbReference>
<keyword evidence="3" id="KW-1185">Reference proteome</keyword>
<keyword evidence="1" id="KW-0812">Transmembrane</keyword>
<protein>
    <recommendedName>
        <fullName evidence="4">DoxX family protein</fullName>
    </recommendedName>
</protein>
<organism evidence="2 3">
    <name type="scientific">Nocardia huaxiensis</name>
    <dbReference type="NCBI Taxonomy" id="2755382"/>
    <lineage>
        <taxon>Bacteria</taxon>
        <taxon>Bacillati</taxon>
        <taxon>Actinomycetota</taxon>
        <taxon>Actinomycetes</taxon>
        <taxon>Mycobacteriales</taxon>
        <taxon>Nocardiaceae</taxon>
        <taxon>Nocardia</taxon>
    </lineage>
</organism>
<dbReference type="Proteomes" id="UP000515512">
    <property type="component" value="Chromosome"/>
</dbReference>
<sequence length="199" mass="20479">MAVRTGALVAAAAVLLGEALWVLLAHGELGWPTATAVVIIGIAVMTRNRWSPATIGVRVVIALLFLGSVADRFGLLGEPGAPGVSWGEYDAFVDYTRKLLPGFLDWSAPTAALTATVLETVLGFGLLVSIKIRYVAAASGALLTGFLIAMWTSVGFGDMMSYAVPVLVAGAALVATAPRHDDAVRADGAAESLPTALTS</sequence>
<accession>A0A7D6VDP2</accession>
<feature type="transmembrane region" description="Helical" evidence="1">
    <location>
        <begin position="29"/>
        <end position="46"/>
    </location>
</feature>
<evidence type="ECO:0000256" key="1">
    <source>
        <dbReference type="SAM" id="Phobius"/>
    </source>
</evidence>
<dbReference type="KEGG" id="nhu:H0264_07050"/>
<evidence type="ECO:0000313" key="3">
    <source>
        <dbReference type="Proteomes" id="UP000515512"/>
    </source>
</evidence>
<feature type="transmembrane region" description="Helical" evidence="1">
    <location>
        <begin position="106"/>
        <end position="127"/>
    </location>
</feature>
<dbReference type="AlphaFoldDB" id="A0A7D6VDP2"/>
<gene>
    <name evidence="2" type="ORF">H0264_07050</name>
</gene>
<name>A0A7D6VDP2_9NOCA</name>
<evidence type="ECO:0008006" key="4">
    <source>
        <dbReference type="Google" id="ProtNLM"/>
    </source>
</evidence>
<evidence type="ECO:0000313" key="2">
    <source>
        <dbReference type="EMBL" id="QLY32042.1"/>
    </source>
</evidence>
<feature type="transmembrane region" description="Helical" evidence="1">
    <location>
        <begin position="134"/>
        <end position="153"/>
    </location>
</feature>
<keyword evidence="1" id="KW-1133">Transmembrane helix</keyword>
<reference evidence="2 3" key="1">
    <citation type="submission" date="2020-07" db="EMBL/GenBank/DDBJ databases">
        <authorList>
            <person name="Zhuang K."/>
            <person name="Ran Y."/>
        </authorList>
    </citation>
    <scope>NUCLEOTIDE SEQUENCE [LARGE SCALE GENOMIC DNA]</scope>
    <source>
        <strain evidence="2 3">WCH-YHL-001</strain>
    </source>
</reference>
<dbReference type="EMBL" id="CP059399">
    <property type="protein sequence ID" value="QLY32042.1"/>
    <property type="molecule type" value="Genomic_DNA"/>
</dbReference>
<keyword evidence="1" id="KW-0472">Membrane</keyword>